<dbReference type="InterPro" id="IPR016040">
    <property type="entry name" value="NAD(P)-bd_dom"/>
</dbReference>
<evidence type="ECO:0000256" key="6">
    <source>
        <dbReference type="ARBA" id="ARBA00059383"/>
    </source>
</evidence>
<dbReference type="CDD" id="cd05260">
    <property type="entry name" value="GDP_MD_SDR_e"/>
    <property type="match status" value="1"/>
</dbReference>
<reference evidence="9 10" key="1">
    <citation type="journal article" date="2012" name="Stand. Genomic Sci.">
        <title>Complete genome sequencing and analysis of Saprospira grandis str. Lewin, a predatory marine bacterium.</title>
        <authorList>
            <person name="Saw J.H."/>
            <person name="Yuryev A."/>
            <person name="Kanbe M."/>
            <person name="Hou S."/>
            <person name="Young A.G."/>
            <person name="Aizawa S."/>
            <person name="Alam M."/>
        </authorList>
    </citation>
    <scope>NUCLEOTIDE SEQUENCE [LARGE SCALE GENOMIC DNA]</scope>
    <source>
        <strain evidence="9 10">Lewin</strain>
    </source>
</reference>
<dbReference type="Proteomes" id="UP000007519">
    <property type="component" value="Chromosome"/>
</dbReference>
<keyword evidence="5 7" id="KW-0456">Lyase</keyword>
<comment type="similarity">
    <text evidence="3 7">Belongs to the NAD(P)-dependent epimerase/dehydratase family. GDP-mannose 4,6-dehydratase subfamily.</text>
</comment>
<dbReference type="GO" id="GO:0042351">
    <property type="term" value="P:'de novo' GDP-L-fucose biosynthetic process"/>
    <property type="evidence" value="ECO:0007669"/>
    <property type="project" value="TreeGrafter"/>
</dbReference>
<keyword evidence="7" id="KW-0521">NADP</keyword>
<evidence type="ECO:0000256" key="1">
    <source>
        <dbReference type="ARBA" id="ARBA00000188"/>
    </source>
</evidence>
<dbReference type="OrthoDB" id="9779041at2"/>
<gene>
    <name evidence="7 9" type="primary">gmd</name>
    <name evidence="9" type="ordered locus">SGRA_3600</name>
</gene>
<feature type="domain" description="NAD(P)-binding" evidence="8">
    <location>
        <begin position="5"/>
        <end position="315"/>
    </location>
</feature>
<dbReference type="InterPro" id="IPR006368">
    <property type="entry name" value="GDP_Man_deHydtase"/>
</dbReference>
<dbReference type="Pfam" id="PF16363">
    <property type="entry name" value="GDP_Man_Dehyd"/>
    <property type="match status" value="1"/>
</dbReference>
<comment type="cofactor">
    <cofactor evidence="2 7">
        <name>NADP(+)</name>
        <dbReference type="ChEBI" id="CHEBI:58349"/>
    </cofactor>
</comment>
<dbReference type="AlphaFoldDB" id="H6L5S4"/>
<evidence type="ECO:0000256" key="2">
    <source>
        <dbReference type="ARBA" id="ARBA00001937"/>
    </source>
</evidence>
<keyword evidence="10" id="KW-1185">Reference proteome</keyword>
<evidence type="ECO:0000256" key="5">
    <source>
        <dbReference type="ARBA" id="ARBA00023239"/>
    </source>
</evidence>
<dbReference type="KEGG" id="sgn:SGRA_3600"/>
<evidence type="ECO:0000313" key="10">
    <source>
        <dbReference type="Proteomes" id="UP000007519"/>
    </source>
</evidence>
<dbReference type="RefSeq" id="WP_015693915.1">
    <property type="nucleotide sequence ID" value="NC_016940.1"/>
</dbReference>
<dbReference type="GO" id="GO:0070401">
    <property type="term" value="F:NADP+ binding"/>
    <property type="evidence" value="ECO:0007669"/>
    <property type="project" value="UniProtKB-UniRule"/>
</dbReference>
<dbReference type="EMBL" id="CP002831">
    <property type="protein sequence ID" value="AFC26324.1"/>
    <property type="molecule type" value="Genomic_DNA"/>
</dbReference>
<dbReference type="InterPro" id="IPR036291">
    <property type="entry name" value="NAD(P)-bd_dom_sf"/>
</dbReference>
<dbReference type="SUPFAM" id="SSF51735">
    <property type="entry name" value="NAD(P)-binding Rossmann-fold domains"/>
    <property type="match status" value="1"/>
</dbReference>
<accession>H6L5S4</accession>
<evidence type="ECO:0000256" key="7">
    <source>
        <dbReference type="HAMAP-Rule" id="MF_00955"/>
    </source>
</evidence>
<dbReference type="Gene3D" id="3.40.50.720">
    <property type="entry name" value="NAD(P)-binding Rossmann-like Domain"/>
    <property type="match status" value="1"/>
</dbReference>
<evidence type="ECO:0000259" key="8">
    <source>
        <dbReference type="Pfam" id="PF16363"/>
    </source>
</evidence>
<dbReference type="Gene3D" id="3.90.25.10">
    <property type="entry name" value="UDP-galactose 4-epimerase, domain 1"/>
    <property type="match status" value="1"/>
</dbReference>
<dbReference type="STRING" id="984262.SGRA_3600"/>
<comment type="caution">
    <text evidence="7">Lacks conserved residue(s) required for the propagation of feature annotation.</text>
</comment>
<proteinExistence type="inferred from homology"/>
<dbReference type="PANTHER" id="PTHR43715:SF1">
    <property type="entry name" value="GDP-MANNOSE 4,6 DEHYDRATASE"/>
    <property type="match status" value="1"/>
</dbReference>
<evidence type="ECO:0000256" key="3">
    <source>
        <dbReference type="ARBA" id="ARBA00009263"/>
    </source>
</evidence>
<evidence type="ECO:0000313" key="9">
    <source>
        <dbReference type="EMBL" id="AFC26324.1"/>
    </source>
</evidence>
<dbReference type="EC" id="4.2.1.47" evidence="4 7"/>
<dbReference type="FunFam" id="3.40.50.720:FF:000924">
    <property type="entry name" value="GDP-mannose 4,6 dehydratase"/>
    <property type="match status" value="1"/>
</dbReference>
<dbReference type="PANTHER" id="PTHR43715">
    <property type="entry name" value="GDP-MANNOSE 4,6-DEHYDRATASE"/>
    <property type="match status" value="1"/>
</dbReference>
<protein>
    <recommendedName>
        <fullName evidence="4 7">GDP-mannose 4,6-dehydratase</fullName>
        <ecNumber evidence="4 7">4.2.1.47</ecNumber>
    </recommendedName>
    <alternativeName>
        <fullName evidence="7">GDP-D-mannose dehydratase</fullName>
    </alternativeName>
</protein>
<dbReference type="eggNOG" id="COG1089">
    <property type="taxonomic scope" value="Bacteria"/>
</dbReference>
<evidence type="ECO:0000256" key="4">
    <source>
        <dbReference type="ARBA" id="ARBA00011989"/>
    </source>
</evidence>
<dbReference type="GO" id="GO:0008446">
    <property type="term" value="F:GDP-mannose 4,6-dehydratase activity"/>
    <property type="evidence" value="ECO:0007669"/>
    <property type="project" value="UniProtKB-UniRule"/>
</dbReference>
<name>H6L5S4_SAPGL</name>
<dbReference type="HOGENOM" id="CLU_007383_14_0_10"/>
<comment type="function">
    <text evidence="6 7">Catalyzes the conversion of GDP-D-mannose to GDP-4-dehydro-6-deoxy-D-mannose.</text>
</comment>
<comment type="catalytic activity">
    <reaction evidence="1 7">
        <text>GDP-alpha-D-mannose = GDP-4-dehydro-alpha-D-rhamnose + H2O</text>
        <dbReference type="Rhea" id="RHEA:23820"/>
        <dbReference type="ChEBI" id="CHEBI:15377"/>
        <dbReference type="ChEBI" id="CHEBI:57527"/>
        <dbReference type="ChEBI" id="CHEBI:57964"/>
        <dbReference type="EC" id="4.2.1.47"/>
    </reaction>
</comment>
<sequence length="331" mass="38003">MKKALITGINGQDGSYLAEFLLDKGYEVWGILKRNSVAENQTYRLNDIYGHERLKLAYADMLDMASLIQVLQKAQPCEIYNLAAQSHVRISFDQPIYTAQVTGMGTLNLLEAVRLTCPDARIYQASSSEMFGNNIDADGYQRETTPMNPVSPYGCAKVFSYNICRNYRNSYKMYISNGILFNHESPRRGVNFVTNKVAKEAVRIKLGYTDKLVLGNTQATRDWGHAKDYVRAMWMILQHEQADDFVCATGISHSVQYLVDYVFDRLGLDTETQLTTSERYFRPEELHDLKGDAGKAKELLGWTPEYSFEQMMDEMVDHWFDFYEKNPNIRS</sequence>
<dbReference type="HAMAP" id="MF_00955">
    <property type="entry name" value="GDP_Man_dehydratase"/>
    <property type="match status" value="1"/>
</dbReference>
<organism evidence="9 10">
    <name type="scientific">Saprospira grandis (strain Lewin)</name>
    <dbReference type="NCBI Taxonomy" id="984262"/>
    <lineage>
        <taxon>Bacteria</taxon>
        <taxon>Pseudomonadati</taxon>
        <taxon>Bacteroidota</taxon>
        <taxon>Saprospiria</taxon>
        <taxon>Saprospirales</taxon>
        <taxon>Saprospiraceae</taxon>
        <taxon>Saprospira</taxon>
    </lineage>
</organism>